<evidence type="ECO:0000313" key="3">
    <source>
        <dbReference type="Proteomes" id="UP001055439"/>
    </source>
</evidence>
<feature type="compositionally biased region" description="Polar residues" evidence="1">
    <location>
        <begin position="9"/>
        <end position="19"/>
    </location>
</feature>
<organism evidence="2 3">
    <name type="scientific">Musa troglodytarum</name>
    <name type="common">fe'i banana</name>
    <dbReference type="NCBI Taxonomy" id="320322"/>
    <lineage>
        <taxon>Eukaryota</taxon>
        <taxon>Viridiplantae</taxon>
        <taxon>Streptophyta</taxon>
        <taxon>Embryophyta</taxon>
        <taxon>Tracheophyta</taxon>
        <taxon>Spermatophyta</taxon>
        <taxon>Magnoliopsida</taxon>
        <taxon>Liliopsida</taxon>
        <taxon>Zingiberales</taxon>
        <taxon>Musaceae</taxon>
        <taxon>Musa</taxon>
    </lineage>
</organism>
<dbReference type="AlphaFoldDB" id="A0A9E7FLW4"/>
<proteinExistence type="predicted"/>
<feature type="compositionally biased region" description="Basic and acidic residues" evidence="1">
    <location>
        <begin position="22"/>
        <end position="34"/>
    </location>
</feature>
<name>A0A9E7FLW4_9LILI</name>
<reference evidence="2" key="1">
    <citation type="submission" date="2022-05" db="EMBL/GenBank/DDBJ databases">
        <title>The Musa troglodytarum L. genome provides insights into the mechanism of non-climacteric behaviour and enrichment of carotenoids.</title>
        <authorList>
            <person name="Wang J."/>
        </authorList>
    </citation>
    <scope>NUCLEOTIDE SEQUENCE</scope>
    <source>
        <tissue evidence="2">Leaf</tissue>
    </source>
</reference>
<gene>
    <name evidence="2" type="ORF">MUK42_37235</name>
</gene>
<evidence type="ECO:0000256" key="1">
    <source>
        <dbReference type="SAM" id="MobiDB-lite"/>
    </source>
</evidence>
<keyword evidence="3" id="KW-1185">Reference proteome</keyword>
<accession>A0A9E7FLW4</accession>
<sequence>MSHLFLPSHNANSISSRAPQNEWREKNREEEQDHPSPTIPASTTGAAHSGPLTASKDHEGAITGGFKSSSVHSKAVQLQSIRMEESDIHLYFPTSPWQHHANLSIKHDPYWKQNVNGFIHDKISARILESF</sequence>
<dbReference type="EMBL" id="CP097506">
    <property type="protein sequence ID" value="URD97447.1"/>
    <property type="molecule type" value="Genomic_DNA"/>
</dbReference>
<evidence type="ECO:0000313" key="2">
    <source>
        <dbReference type="EMBL" id="URD97447.1"/>
    </source>
</evidence>
<feature type="region of interest" description="Disordered" evidence="1">
    <location>
        <begin position="1"/>
        <end position="70"/>
    </location>
</feature>
<dbReference type="Proteomes" id="UP001055439">
    <property type="component" value="Chromosome 4"/>
</dbReference>
<protein>
    <submittedName>
        <fullName evidence="2">Uncharacterized protein</fullName>
    </submittedName>
</protein>